<dbReference type="EMBL" id="JBHSAX010000023">
    <property type="protein sequence ID" value="MFC3965855.1"/>
    <property type="molecule type" value="Genomic_DNA"/>
</dbReference>
<organism evidence="1 2">
    <name type="scientific">Nocardia jiangsuensis</name>
    <dbReference type="NCBI Taxonomy" id="1691563"/>
    <lineage>
        <taxon>Bacteria</taxon>
        <taxon>Bacillati</taxon>
        <taxon>Actinomycetota</taxon>
        <taxon>Actinomycetes</taxon>
        <taxon>Mycobacteriales</taxon>
        <taxon>Nocardiaceae</taxon>
        <taxon>Nocardia</taxon>
    </lineage>
</organism>
<proteinExistence type="predicted"/>
<comment type="caution">
    <text evidence="1">The sequence shown here is derived from an EMBL/GenBank/DDBJ whole genome shotgun (WGS) entry which is preliminary data.</text>
</comment>
<sequence length="195" mass="21576">MPLSFDLTGMHALDDSTWGDPVTRDVVAVHYFDIAPELPAGLDDAETLRRRLAEHHAASGCLIEALVIWVDSLPALLRVEKVPMPFAPGKLAYSASILVPRARCSAVLQIICPEVGDPIAREVVVTQQAETRNRRRGHPYAPGLQGRLPFTSADDVRWDESFPDHPLSRARRWVVQTVPTVRVDPEFAALEPYPG</sequence>
<reference evidence="2" key="1">
    <citation type="journal article" date="2019" name="Int. J. Syst. Evol. Microbiol.">
        <title>The Global Catalogue of Microorganisms (GCM) 10K type strain sequencing project: providing services to taxonomists for standard genome sequencing and annotation.</title>
        <authorList>
            <consortium name="The Broad Institute Genomics Platform"/>
            <consortium name="The Broad Institute Genome Sequencing Center for Infectious Disease"/>
            <person name="Wu L."/>
            <person name="Ma J."/>
        </authorList>
    </citation>
    <scope>NUCLEOTIDE SEQUENCE [LARGE SCALE GENOMIC DNA]</scope>
    <source>
        <strain evidence="2">CGMCC 4.7330</strain>
    </source>
</reference>
<gene>
    <name evidence="1" type="ORF">ACFO0B_28020</name>
</gene>
<evidence type="ECO:0000313" key="2">
    <source>
        <dbReference type="Proteomes" id="UP001595696"/>
    </source>
</evidence>
<accession>A0ABV8E132</accession>
<evidence type="ECO:0000313" key="1">
    <source>
        <dbReference type="EMBL" id="MFC3965855.1"/>
    </source>
</evidence>
<dbReference type="RefSeq" id="WP_378616087.1">
    <property type="nucleotide sequence ID" value="NZ_JBHSAX010000023.1"/>
</dbReference>
<protein>
    <submittedName>
        <fullName evidence="1">Uncharacterized protein</fullName>
    </submittedName>
</protein>
<dbReference type="Proteomes" id="UP001595696">
    <property type="component" value="Unassembled WGS sequence"/>
</dbReference>
<name>A0ABV8E132_9NOCA</name>
<keyword evidence="2" id="KW-1185">Reference proteome</keyword>